<name>A0A6J8ASD4_MYTCO</name>
<evidence type="ECO:0000313" key="11">
    <source>
        <dbReference type="EMBL" id="CAC5373226.1"/>
    </source>
</evidence>
<dbReference type="SUPFAM" id="SSF81321">
    <property type="entry name" value="Family A G protein-coupled receptor-like"/>
    <property type="match status" value="1"/>
</dbReference>
<evidence type="ECO:0000256" key="9">
    <source>
        <dbReference type="SAM" id="Phobius"/>
    </source>
</evidence>
<keyword evidence="5 9" id="KW-0472">Membrane</keyword>
<protein>
    <recommendedName>
        <fullName evidence="10">G-protein coupled receptors family 1 profile domain-containing protein</fullName>
    </recommendedName>
</protein>
<dbReference type="Proteomes" id="UP000507470">
    <property type="component" value="Unassembled WGS sequence"/>
</dbReference>
<keyword evidence="7 8" id="KW-0807">Transducer</keyword>
<feature type="transmembrane region" description="Helical" evidence="9">
    <location>
        <begin position="30"/>
        <end position="50"/>
    </location>
</feature>
<dbReference type="PRINTS" id="PR00237">
    <property type="entry name" value="GPCRRHODOPSN"/>
</dbReference>
<dbReference type="PANTHER" id="PTHR24238:SF47">
    <property type="entry name" value="ECDYSTEROIDS_DOPAMINE RECEPTOR-RELATED"/>
    <property type="match status" value="1"/>
</dbReference>
<keyword evidence="3 9" id="KW-1133">Transmembrane helix</keyword>
<evidence type="ECO:0000313" key="12">
    <source>
        <dbReference type="Proteomes" id="UP000507470"/>
    </source>
</evidence>
<gene>
    <name evidence="11" type="ORF">MCOR_11060</name>
</gene>
<feature type="transmembrane region" description="Helical" evidence="9">
    <location>
        <begin position="62"/>
        <end position="80"/>
    </location>
</feature>
<evidence type="ECO:0000256" key="2">
    <source>
        <dbReference type="ARBA" id="ARBA00022692"/>
    </source>
</evidence>
<evidence type="ECO:0000256" key="5">
    <source>
        <dbReference type="ARBA" id="ARBA00023136"/>
    </source>
</evidence>
<dbReference type="CDD" id="cd00637">
    <property type="entry name" value="7tm_classA_rhodopsin-like"/>
    <property type="match status" value="1"/>
</dbReference>
<evidence type="ECO:0000256" key="6">
    <source>
        <dbReference type="ARBA" id="ARBA00023170"/>
    </source>
</evidence>
<evidence type="ECO:0000256" key="1">
    <source>
        <dbReference type="ARBA" id="ARBA00004141"/>
    </source>
</evidence>
<dbReference type="Pfam" id="PF00001">
    <property type="entry name" value="7tm_1"/>
    <property type="match status" value="1"/>
</dbReference>
<dbReference type="GO" id="GO:0016020">
    <property type="term" value="C:membrane"/>
    <property type="evidence" value="ECO:0007669"/>
    <property type="project" value="UniProtKB-SubCell"/>
</dbReference>
<dbReference type="OrthoDB" id="6058642at2759"/>
<keyword evidence="2 8" id="KW-0812">Transmembrane</keyword>
<evidence type="ECO:0000256" key="3">
    <source>
        <dbReference type="ARBA" id="ARBA00022989"/>
    </source>
</evidence>
<accession>A0A6J8ASD4</accession>
<organism evidence="11 12">
    <name type="scientific">Mytilus coruscus</name>
    <name type="common">Sea mussel</name>
    <dbReference type="NCBI Taxonomy" id="42192"/>
    <lineage>
        <taxon>Eukaryota</taxon>
        <taxon>Metazoa</taxon>
        <taxon>Spiralia</taxon>
        <taxon>Lophotrochozoa</taxon>
        <taxon>Mollusca</taxon>
        <taxon>Bivalvia</taxon>
        <taxon>Autobranchia</taxon>
        <taxon>Pteriomorphia</taxon>
        <taxon>Mytilida</taxon>
        <taxon>Mytiloidea</taxon>
        <taxon>Mytilidae</taxon>
        <taxon>Mytilinae</taxon>
        <taxon>Mytilus</taxon>
    </lineage>
</organism>
<keyword evidence="4 8" id="KW-0297">G-protein coupled receptor</keyword>
<feature type="transmembrane region" description="Helical" evidence="9">
    <location>
        <begin position="249"/>
        <end position="269"/>
    </location>
</feature>
<dbReference type="InterPro" id="IPR000276">
    <property type="entry name" value="GPCR_Rhodpsn"/>
</dbReference>
<evidence type="ECO:0000259" key="10">
    <source>
        <dbReference type="PROSITE" id="PS50262"/>
    </source>
</evidence>
<dbReference type="PROSITE" id="PS00237">
    <property type="entry name" value="G_PROTEIN_RECEP_F1_1"/>
    <property type="match status" value="1"/>
</dbReference>
<dbReference type="InterPro" id="IPR017452">
    <property type="entry name" value="GPCR_Rhodpsn_7TM"/>
</dbReference>
<comment type="similarity">
    <text evidence="8">Belongs to the G-protein coupled receptor 1 family.</text>
</comment>
<feature type="transmembrane region" description="Helical" evidence="9">
    <location>
        <begin position="195"/>
        <end position="214"/>
    </location>
</feature>
<dbReference type="PANTHER" id="PTHR24238">
    <property type="entry name" value="G-PROTEIN COUPLED RECEPTOR"/>
    <property type="match status" value="1"/>
</dbReference>
<keyword evidence="12" id="KW-1185">Reference proteome</keyword>
<feature type="domain" description="G-protein coupled receptors family 1 profile" evidence="10">
    <location>
        <begin position="43"/>
        <end position="305"/>
    </location>
</feature>
<sequence length="347" mass="39539">MKMDNTTVIDFLTKEDHTNKLVRERLLAPIVYLIIVLIIGIPGNTFVLIIYRNCNNNVYRKIIWTIGALDLVFVMIGSPFNLGRMFNYYNFKSLRACQVIAGMLDAGIITTAHLLMLLSVHRFRQVCLPLGRQLTLTTVSYFIAGCFAIGVILGIPQIAVFQPLATTDLGNNVTGYSCSVGWKDSPQSWKNYNTFLTSIFLLYALILLVLYILIGRTIQIQKNKRKKELQGKQLQPAKSTNDSHKMTKIAFTVSTVFAFSYLPLFVNEWATKGLNEKKMDLFTFSLLKIVQRAYLINHVVNPFIYATFDRRFRHQVKHLIVYRRMHKEKVCDSDSSATKPSTSATSV</sequence>
<keyword evidence="6 8" id="KW-0675">Receptor</keyword>
<evidence type="ECO:0000256" key="8">
    <source>
        <dbReference type="RuleBase" id="RU000688"/>
    </source>
</evidence>
<feature type="transmembrane region" description="Helical" evidence="9">
    <location>
        <begin position="139"/>
        <end position="159"/>
    </location>
</feature>
<evidence type="ECO:0000256" key="7">
    <source>
        <dbReference type="ARBA" id="ARBA00023224"/>
    </source>
</evidence>
<dbReference type="EMBL" id="CACVKT020001887">
    <property type="protein sequence ID" value="CAC5373226.1"/>
    <property type="molecule type" value="Genomic_DNA"/>
</dbReference>
<dbReference type="GO" id="GO:0004930">
    <property type="term" value="F:G protein-coupled receptor activity"/>
    <property type="evidence" value="ECO:0007669"/>
    <property type="project" value="UniProtKB-KW"/>
</dbReference>
<dbReference type="PROSITE" id="PS50262">
    <property type="entry name" value="G_PROTEIN_RECEP_F1_2"/>
    <property type="match status" value="1"/>
</dbReference>
<dbReference type="AlphaFoldDB" id="A0A6J8ASD4"/>
<reference evidence="11 12" key="1">
    <citation type="submission" date="2020-06" db="EMBL/GenBank/DDBJ databases">
        <authorList>
            <person name="Li R."/>
            <person name="Bekaert M."/>
        </authorList>
    </citation>
    <scope>NUCLEOTIDE SEQUENCE [LARGE SCALE GENOMIC DNA]</scope>
    <source>
        <strain evidence="12">wild</strain>
    </source>
</reference>
<proteinExistence type="inferred from homology"/>
<dbReference type="Gene3D" id="1.20.1070.10">
    <property type="entry name" value="Rhodopsin 7-helix transmembrane proteins"/>
    <property type="match status" value="1"/>
</dbReference>
<feature type="transmembrane region" description="Helical" evidence="9">
    <location>
        <begin position="100"/>
        <end position="118"/>
    </location>
</feature>
<comment type="subcellular location">
    <subcellularLocation>
        <location evidence="1">Membrane</location>
        <topology evidence="1">Multi-pass membrane protein</topology>
    </subcellularLocation>
</comment>
<evidence type="ECO:0000256" key="4">
    <source>
        <dbReference type="ARBA" id="ARBA00023040"/>
    </source>
</evidence>